<dbReference type="RefSeq" id="WP_342695225.1">
    <property type="nucleotide sequence ID" value="NZ_JBCGDO010000004.1"/>
</dbReference>
<evidence type="ECO:0000313" key="2">
    <source>
        <dbReference type="Proteomes" id="UP001460072"/>
    </source>
</evidence>
<dbReference type="PANTHER" id="PTHR12526">
    <property type="entry name" value="GLYCOSYLTRANSFERASE"/>
    <property type="match status" value="1"/>
</dbReference>
<dbReference type="Proteomes" id="UP001460072">
    <property type="component" value="Unassembled WGS sequence"/>
</dbReference>
<dbReference type="Pfam" id="PF13692">
    <property type="entry name" value="Glyco_trans_1_4"/>
    <property type="match status" value="1"/>
</dbReference>
<evidence type="ECO:0000313" key="1">
    <source>
        <dbReference type="EMBL" id="MEM0542004.1"/>
    </source>
</evidence>
<keyword evidence="2" id="KW-1185">Reference proteome</keyword>
<dbReference type="GO" id="GO:0016757">
    <property type="term" value="F:glycosyltransferase activity"/>
    <property type="evidence" value="ECO:0007669"/>
    <property type="project" value="UniProtKB-KW"/>
</dbReference>
<gene>
    <name evidence="1" type="ORF">WFZ85_05220</name>
</gene>
<dbReference type="Gene3D" id="3.40.50.2000">
    <property type="entry name" value="Glycogen Phosphorylase B"/>
    <property type="match status" value="2"/>
</dbReference>
<keyword evidence="1" id="KW-0328">Glycosyltransferase</keyword>
<dbReference type="EC" id="2.4.-.-" evidence="1"/>
<organism evidence="1 2">
    <name type="scientific">Flavobacterium aureirubrum</name>
    <dbReference type="NCBI Taxonomy" id="3133147"/>
    <lineage>
        <taxon>Bacteria</taxon>
        <taxon>Pseudomonadati</taxon>
        <taxon>Bacteroidota</taxon>
        <taxon>Flavobacteriia</taxon>
        <taxon>Flavobacteriales</taxon>
        <taxon>Flavobacteriaceae</taxon>
        <taxon>Flavobacterium</taxon>
    </lineage>
</organism>
<dbReference type="EMBL" id="JBCGDO010000004">
    <property type="protein sequence ID" value="MEM0542004.1"/>
    <property type="molecule type" value="Genomic_DNA"/>
</dbReference>
<proteinExistence type="predicted"/>
<accession>A0ABU9N2Q4</accession>
<protein>
    <submittedName>
        <fullName evidence="1">Glycosyltransferase family 4 protein</fullName>
        <ecNumber evidence="1">2.4.-.-</ecNumber>
    </submittedName>
</protein>
<dbReference type="SUPFAM" id="SSF53756">
    <property type="entry name" value="UDP-Glycosyltransferase/glycogen phosphorylase"/>
    <property type="match status" value="1"/>
</dbReference>
<sequence length="334" mass="37582">MIVCFPHKPGKGGPGSFQTRFEKALLKRDIAICYAATSVKKPDVLFIVGGTKKIGWLLQMKIKGVPIIYRLDGINWLHKMKSYGVKKYLVDEYRNINSKLIHAFIANSIIYQSEFVKNWWNSAGLRKVTQFNCIHNGVDLNEFNAENQLPESSHRVVILEGTIDYTPYAIDLINKVAFSLPNNFTIDLYGSFENLKNKQKIDKKINYHGSIPRENVPSALKNAIYLSLDINAACPNTVAEALASGSPVVGFDTGALKELVTNDSGIIVDYGGNPWKLDTPDYQGLIDAVIKISTNYNFYAANARKLAVERYNIDTIVNQYINIILEEIKKKKRN</sequence>
<keyword evidence="1" id="KW-0808">Transferase</keyword>
<comment type="caution">
    <text evidence="1">The sequence shown here is derived from an EMBL/GenBank/DDBJ whole genome shotgun (WGS) entry which is preliminary data.</text>
</comment>
<name>A0ABU9N2Q4_9FLAO</name>
<dbReference type="CDD" id="cd03801">
    <property type="entry name" value="GT4_PimA-like"/>
    <property type="match status" value="1"/>
</dbReference>
<reference evidence="1 2" key="1">
    <citation type="submission" date="2024-03" db="EMBL/GenBank/DDBJ databases">
        <title>Two novel species of the genus Flavobacterium exhibiting potentially degradation of complex polysaccharides.</title>
        <authorList>
            <person name="Lian X."/>
        </authorList>
    </citation>
    <scope>NUCLEOTIDE SEQUENCE [LARGE SCALE GENOMIC DNA]</scope>
    <source>
        <strain evidence="2">j3</strain>
    </source>
</reference>